<dbReference type="EMBL" id="GL377302">
    <property type="protein sequence ID" value="EFJ02837.1"/>
    <property type="molecule type" value="Genomic_DNA"/>
</dbReference>
<organism evidence="4">
    <name type="scientific">Schizophyllum commune (strain H4-8 / FGSC 9210)</name>
    <name type="common">Split gill fungus</name>
    <dbReference type="NCBI Taxonomy" id="578458"/>
    <lineage>
        <taxon>Eukaryota</taxon>
        <taxon>Fungi</taxon>
        <taxon>Dikarya</taxon>
        <taxon>Basidiomycota</taxon>
        <taxon>Agaricomycotina</taxon>
        <taxon>Agaricomycetes</taxon>
        <taxon>Agaricomycetidae</taxon>
        <taxon>Agaricales</taxon>
        <taxon>Schizophyllaceae</taxon>
        <taxon>Schizophyllum</taxon>
    </lineage>
</organism>
<evidence type="ECO:0000256" key="2">
    <source>
        <dbReference type="SAM" id="MobiDB-lite"/>
    </source>
</evidence>
<dbReference type="GeneID" id="9585673"/>
<proteinExistence type="predicted"/>
<evidence type="ECO:0000256" key="1">
    <source>
        <dbReference type="SAM" id="Coils"/>
    </source>
</evidence>
<dbReference type="KEGG" id="scm:SCHCO_02501042"/>
<keyword evidence="1" id="KW-0175">Coiled coil</keyword>
<dbReference type="VEuPathDB" id="FungiDB:SCHCODRAFT_02501042"/>
<feature type="non-terminal residue" evidence="3">
    <location>
        <position position="417"/>
    </location>
</feature>
<feature type="compositionally biased region" description="Low complexity" evidence="2">
    <location>
        <begin position="201"/>
        <end position="217"/>
    </location>
</feature>
<feature type="compositionally biased region" description="Basic and acidic residues" evidence="2">
    <location>
        <begin position="272"/>
        <end position="281"/>
    </location>
</feature>
<dbReference type="HOGENOM" id="CLU_659146_0_0_1"/>
<dbReference type="RefSeq" id="XP_003037739.1">
    <property type="nucleotide sequence ID" value="XM_003037693.1"/>
</dbReference>
<feature type="compositionally biased region" description="Low complexity" evidence="2">
    <location>
        <begin position="246"/>
        <end position="269"/>
    </location>
</feature>
<dbReference type="OrthoDB" id="3012825at2759"/>
<protein>
    <submittedName>
        <fullName evidence="3">Uncharacterized protein</fullName>
    </submittedName>
</protein>
<name>D8PMW3_SCHCM</name>
<feature type="region of interest" description="Disordered" evidence="2">
    <location>
        <begin position="361"/>
        <end position="417"/>
    </location>
</feature>
<dbReference type="Proteomes" id="UP000007431">
    <property type="component" value="Unassembled WGS sequence"/>
</dbReference>
<feature type="coiled-coil region" evidence="1">
    <location>
        <begin position="100"/>
        <end position="143"/>
    </location>
</feature>
<evidence type="ECO:0000313" key="4">
    <source>
        <dbReference type="Proteomes" id="UP000007431"/>
    </source>
</evidence>
<dbReference type="AlphaFoldDB" id="D8PMW3"/>
<feature type="region of interest" description="Disordered" evidence="2">
    <location>
        <begin position="240"/>
        <end position="313"/>
    </location>
</feature>
<dbReference type="InParanoid" id="D8PMW3"/>
<accession>D8PMW3</accession>
<sequence>MSCDKRHTESSKSTKSTTLVASVLKSNEVVHEYADGVNRMSATQAQMQGQIKILTDRVAALEAAILRITSQCDQAVANSRTVEGALSAQKMHTEHLNTAVSRLESNYTRLDSEIIRLRRAREVDEEEAEIERMHARATSMRARSAQEERLVNEIDYRLQETEDLILDEFEDLHGVLGKKLGYRRVAHSPTNGAQVAHARPRTPQQQPTPAATPTRAQGMAQTYSSGGGMRLRELIANEVAPHGDGSSTASNASSRRSSSNSSSSEQSLRQSRRPDSRDSPRRGRAPSVGPPTPTSARSYQENRHPEASTPKQVNFAFNDGNAQVRATAPAGTLAPPAEAYAVRPNTYQVGSRVSIDSGVQSYTSDESSMDERQRQARASLMSRISAASTYTAGPKTPREMDEGLLATRQADRARLRT</sequence>
<gene>
    <name evidence="3" type="ORF">SCHCODRAFT_102252</name>
</gene>
<feature type="region of interest" description="Disordered" evidence="2">
    <location>
        <begin position="189"/>
        <end position="224"/>
    </location>
</feature>
<keyword evidence="4" id="KW-1185">Reference proteome</keyword>
<evidence type="ECO:0000313" key="3">
    <source>
        <dbReference type="EMBL" id="EFJ02837.1"/>
    </source>
</evidence>
<reference evidence="3 4" key="1">
    <citation type="journal article" date="2010" name="Nat. Biotechnol.">
        <title>Genome sequence of the model mushroom Schizophyllum commune.</title>
        <authorList>
            <person name="Ohm R.A."/>
            <person name="de Jong J.F."/>
            <person name="Lugones L.G."/>
            <person name="Aerts A."/>
            <person name="Kothe E."/>
            <person name="Stajich J.E."/>
            <person name="de Vries R.P."/>
            <person name="Record E."/>
            <person name="Levasseur A."/>
            <person name="Baker S.E."/>
            <person name="Bartholomew K.A."/>
            <person name="Coutinho P.M."/>
            <person name="Erdmann S."/>
            <person name="Fowler T.J."/>
            <person name="Gathman A.C."/>
            <person name="Lombard V."/>
            <person name="Henrissat B."/>
            <person name="Knabe N."/>
            <person name="Kuees U."/>
            <person name="Lilly W.W."/>
            <person name="Lindquist E."/>
            <person name="Lucas S."/>
            <person name="Magnuson J.K."/>
            <person name="Piumi F."/>
            <person name="Raudaskoski M."/>
            <person name="Salamov A."/>
            <person name="Schmutz J."/>
            <person name="Schwarze F.W.M.R."/>
            <person name="vanKuyk P.A."/>
            <person name="Horton J.S."/>
            <person name="Grigoriev I.V."/>
            <person name="Woesten H.A.B."/>
        </authorList>
    </citation>
    <scope>NUCLEOTIDE SEQUENCE [LARGE SCALE GENOMIC DNA]</scope>
    <source>
        <strain evidence="4">H4-8 / FGSC 9210</strain>
    </source>
</reference>